<dbReference type="Proteomes" id="UP001172457">
    <property type="component" value="Chromosome 3"/>
</dbReference>
<evidence type="ECO:0000256" key="2">
    <source>
        <dbReference type="ARBA" id="ARBA00022679"/>
    </source>
</evidence>
<evidence type="ECO:0000313" key="4">
    <source>
        <dbReference type="Proteomes" id="UP001172457"/>
    </source>
</evidence>
<dbReference type="InterPro" id="IPR002213">
    <property type="entry name" value="UDP_glucos_trans"/>
</dbReference>
<organism evidence="3 4">
    <name type="scientific">Centaurea solstitialis</name>
    <name type="common">yellow star-thistle</name>
    <dbReference type="NCBI Taxonomy" id="347529"/>
    <lineage>
        <taxon>Eukaryota</taxon>
        <taxon>Viridiplantae</taxon>
        <taxon>Streptophyta</taxon>
        <taxon>Embryophyta</taxon>
        <taxon>Tracheophyta</taxon>
        <taxon>Spermatophyta</taxon>
        <taxon>Magnoliopsida</taxon>
        <taxon>eudicotyledons</taxon>
        <taxon>Gunneridae</taxon>
        <taxon>Pentapetalae</taxon>
        <taxon>asterids</taxon>
        <taxon>campanulids</taxon>
        <taxon>Asterales</taxon>
        <taxon>Asteraceae</taxon>
        <taxon>Carduoideae</taxon>
        <taxon>Cardueae</taxon>
        <taxon>Centaureinae</taxon>
        <taxon>Centaurea</taxon>
    </lineage>
</organism>
<comment type="similarity">
    <text evidence="1">Belongs to the UDP-glycosyltransferase family.</text>
</comment>
<evidence type="ECO:0000256" key="1">
    <source>
        <dbReference type="ARBA" id="ARBA00009995"/>
    </source>
</evidence>
<dbReference type="GO" id="GO:0035251">
    <property type="term" value="F:UDP-glucosyltransferase activity"/>
    <property type="evidence" value="ECO:0007669"/>
    <property type="project" value="TreeGrafter"/>
</dbReference>
<dbReference type="InterPro" id="IPR035595">
    <property type="entry name" value="UDP_glycos_trans_CS"/>
</dbReference>
<dbReference type="AlphaFoldDB" id="A0AA38WNT2"/>
<comment type="caution">
    <text evidence="3">The sequence shown here is derived from an EMBL/GenBank/DDBJ whole genome shotgun (WGS) entry which is preliminary data.</text>
</comment>
<dbReference type="FunFam" id="3.40.50.2000:FF:000064">
    <property type="entry name" value="Glycosyltransferase"/>
    <property type="match status" value="1"/>
</dbReference>
<dbReference type="PANTHER" id="PTHR48047">
    <property type="entry name" value="GLYCOSYLTRANSFERASE"/>
    <property type="match status" value="1"/>
</dbReference>
<sequence>MDSGSINLHVVFLPCLAPGHTIPLVQLARLFAGRGVRSTIVTTFHNSLTFQPSIDQDIAAGIPLQVRLVTFPSSEVGLPPGVEHFGDAATKEAESAVMRGTLLLQPRMEQSIRDLSPDCIFSDMFHPWTVDLADELKIPRLYFHPSNFLHQSVVHTLRVYAPQNEAKSESESFVVPGLPDKITMKRSEIAEHLKVKTMSKWGEILKEVELSEKRSYGLVHNTFYEIEPAYVEHCKTFKGTKIWAIGPLFQFFKNNDDAATGVVPAKHDCLSWLDSQKPESVIYACFGSTVRFPDAQITEIALALEECKRPFVWVVRRKDGEVVIRGMPEGFQERIEKENKGLILTEWAPQVEILQHPAIGGFLTHCGWNSVLEAMVAGVPLIRWPLYFDQFYNDKLVELLGIGVGVGADVFNSSVTVTSPIIKKERIIDAIRALTGESSITESIRSKSKVISKLAKQAVEPGGSSFNGLMTLIEELKAIKVGSKSLQLIHNTSTGDRPAAAMDSGDINLHVVFLPFFAPGHMIPLVQLARLFAGRGVRSTIVTTVHNALTFKAAVDRDIAAGHPVNVHTLTFPASEVGLPVGVENVGKAADAEAQSAVIRGLTLLQPRMEQAIRGLAPDCIFSDMFSRGLLSSRTSSTFPGSTSTRPVSLTDPSLKVYGPQFEAKSESESFVVPGLPDEITMKRSEVPEHLKVKTKTKRGEQMERIEQAAKRSYGIVNHTFYEIEPAYVEHNKTFRGTKVWPIGPLYRFFENDDDDVVPEKHDCLSWLDGQKPNSVIYACFGSMVRFPDAQITEIALALEESGRPFVWVVRKRDGEKEIGGMPEGFRERIEKENKGLVLTEWAPQVAILNHPAIGGFLTHCGWNSVLEAMVAGVPLIRWPLYYDLFYTDKLVELLGIGVGVGADVWNPNIVITSPVIEKERIIEAIRILTGESAIAESIRNKAKAISVMAKQAIEPGGSSFNGLTTLIEELKAIKLGSKLLPY</sequence>
<name>A0AA38WNT2_9ASTR</name>
<keyword evidence="4" id="KW-1185">Reference proteome</keyword>
<dbReference type="Gene3D" id="3.40.50.2000">
    <property type="entry name" value="Glycogen Phosphorylase B"/>
    <property type="match status" value="4"/>
</dbReference>
<evidence type="ECO:0000313" key="3">
    <source>
        <dbReference type="EMBL" id="KAJ9559280.1"/>
    </source>
</evidence>
<accession>A0AA38WNT2</accession>
<keyword evidence="2" id="KW-0808">Transferase</keyword>
<dbReference type="CDD" id="cd03784">
    <property type="entry name" value="GT1_Gtf-like"/>
    <property type="match status" value="2"/>
</dbReference>
<dbReference type="PROSITE" id="PS00375">
    <property type="entry name" value="UDPGT"/>
    <property type="match status" value="1"/>
</dbReference>
<dbReference type="FunFam" id="3.40.50.2000:FF:000154">
    <property type="entry name" value="Glycosyltransferase"/>
    <property type="match status" value="1"/>
</dbReference>
<proteinExistence type="inferred from homology"/>
<dbReference type="PANTHER" id="PTHR48047:SF150">
    <property type="entry name" value="SOLANIDINE UDP-GLUCOSE GLUCOSYLTRANSFERASE 1"/>
    <property type="match status" value="1"/>
</dbReference>
<dbReference type="SUPFAM" id="SSF53756">
    <property type="entry name" value="UDP-Glycosyltransferase/glycogen phosphorylase"/>
    <property type="match status" value="2"/>
</dbReference>
<dbReference type="EMBL" id="JARYMX010000003">
    <property type="protein sequence ID" value="KAJ9559280.1"/>
    <property type="molecule type" value="Genomic_DNA"/>
</dbReference>
<dbReference type="Pfam" id="PF00201">
    <property type="entry name" value="UDPGT"/>
    <property type="match status" value="2"/>
</dbReference>
<reference evidence="3" key="1">
    <citation type="submission" date="2023-03" db="EMBL/GenBank/DDBJ databases">
        <title>Chromosome-scale reference genome and RAD-based genetic map of yellow starthistle (Centaurea solstitialis) reveal putative structural variation and QTLs associated with invader traits.</title>
        <authorList>
            <person name="Reatini B."/>
            <person name="Cang F.A."/>
            <person name="Jiang Q."/>
            <person name="Mckibben M.T.W."/>
            <person name="Barker M.S."/>
            <person name="Rieseberg L.H."/>
            <person name="Dlugosch K.M."/>
        </authorList>
    </citation>
    <scope>NUCLEOTIDE SEQUENCE</scope>
    <source>
        <strain evidence="3">CAN-66</strain>
        <tissue evidence="3">Leaf</tissue>
    </source>
</reference>
<protein>
    <submittedName>
        <fullName evidence="3">Uncharacterized protein</fullName>
    </submittedName>
</protein>
<gene>
    <name evidence="3" type="ORF">OSB04_013894</name>
</gene>